<organism evidence="2 3">
    <name type="scientific">Crenichthys baileyi</name>
    <name type="common">White River springfish</name>
    <dbReference type="NCBI Taxonomy" id="28760"/>
    <lineage>
        <taxon>Eukaryota</taxon>
        <taxon>Metazoa</taxon>
        <taxon>Chordata</taxon>
        <taxon>Craniata</taxon>
        <taxon>Vertebrata</taxon>
        <taxon>Euteleostomi</taxon>
        <taxon>Actinopterygii</taxon>
        <taxon>Neopterygii</taxon>
        <taxon>Teleostei</taxon>
        <taxon>Neoteleostei</taxon>
        <taxon>Acanthomorphata</taxon>
        <taxon>Ovalentaria</taxon>
        <taxon>Atherinomorphae</taxon>
        <taxon>Cyprinodontiformes</taxon>
        <taxon>Goodeidae</taxon>
        <taxon>Crenichthys</taxon>
    </lineage>
</organism>
<proteinExistence type="predicted"/>
<keyword evidence="3" id="KW-1185">Reference proteome</keyword>
<accession>A0AAV9SNK5</accession>
<evidence type="ECO:0000313" key="3">
    <source>
        <dbReference type="Proteomes" id="UP001311232"/>
    </source>
</evidence>
<evidence type="ECO:0000256" key="1">
    <source>
        <dbReference type="SAM" id="MobiDB-lite"/>
    </source>
</evidence>
<evidence type="ECO:0000313" key="2">
    <source>
        <dbReference type="EMBL" id="KAK5623153.1"/>
    </source>
</evidence>
<dbReference type="EMBL" id="JAHHUM010000047">
    <property type="protein sequence ID" value="KAK5623153.1"/>
    <property type="molecule type" value="Genomic_DNA"/>
</dbReference>
<sequence>MLSLQAKSEGRTTAPHHRGYGNVRFVGGQYEPSSIHSYGAKRSNMAKVKSLEDLKVERTTVKRLFLRLTNHIMRTDMDISVEELEENFKRLTVGGSKGMEANEELEVTYNAADAKGALSDQQKTDIKKKEKE</sequence>
<dbReference type="Proteomes" id="UP001311232">
    <property type="component" value="Unassembled WGS sequence"/>
</dbReference>
<name>A0AAV9SNK5_9TELE</name>
<gene>
    <name evidence="2" type="ORF">CRENBAI_018920</name>
</gene>
<dbReference type="AlphaFoldDB" id="A0AAV9SNK5"/>
<comment type="caution">
    <text evidence="2">The sequence shown here is derived from an EMBL/GenBank/DDBJ whole genome shotgun (WGS) entry which is preliminary data.</text>
</comment>
<feature type="region of interest" description="Disordered" evidence="1">
    <location>
        <begin position="1"/>
        <end position="20"/>
    </location>
</feature>
<protein>
    <submittedName>
        <fullName evidence="2">Uncharacterized protein</fullName>
    </submittedName>
</protein>
<reference evidence="2 3" key="1">
    <citation type="submission" date="2021-06" db="EMBL/GenBank/DDBJ databases">
        <authorList>
            <person name="Palmer J.M."/>
        </authorList>
    </citation>
    <scope>NUCLEOTIDE SEQUENCE [LARGE SCALE GENOMIC DNA]</scope>
    <source>
        <strain evidence="2 3">MEX-2019</strain>
        <tissue evidence="2">Muscle</tissue>
    </source>
</reference>